<protein>
    <submittedName>
        <fullName evidence="2">Uncharacterized protein</fullName>
    </submittedName>
</protein>
<organism evidence="2 3">
    <name type="scientific">Corchorus olitorius</name>
    <dbReference type="NCBI Taxonomy" id="93759"/>
    <lineage>
        <taxon>Eukaryota</taxon>
        <taxon>Viridiplantae</taxon>
        <taxon>Streptophyta</taxon>
        <taxon>Embryophyta</taxon>
        <taxon>Tracheophyta</taxon>
        <taxon>Spermatophyta</taxon>
        <taxon>Magnoliopsida</taxon>
        <taxon>eudicotyledons</taxon>
        <taxon>Gunneridae</taxon>
        <taxon>Pentapetalae</taxon>
        <taxon>rosids</taxon>
        <taxon>malvids</taxon>
        <taxon>Malvales</taxon>
        <taxon>Malvaceae</taxon>
        <taxon>Grewioideae</taxon>
        <taxon>Apeibeae</taxon>
        <taxon>Corchorus</taxon>
    </lineage>
</organism>
<gene>
    <name evidence="2" type="ORF">COLO4_11214</name>
</gene>
<reference evidence="3" key="1">
    <citation type="submission" date="2013-09" db="EMBL/GenBank/DDBJ databases">
        <title>Corchorus olitorius genome sequencing.</title>
        <authorList>
            <person name="Alam M."/>
            <person name="Haque M.S."/>
            <person name="Islam M.S."/>
            <person name="Emdad E.M."/>
            <person name="Islam M.M."/>
            <person name="Ahmed B."/>
            <person name="Halim A."/>
            <person name="Hossen Q.M.M."/>
            <person name="Hossain M.Z."/>
            <person name="Ahmed R."/>
            <person name="Khan M.M."/>
            <person name="Islam R."/>
            <person name="Rashid M.M."/>
            <person name="Khan S.A."/>
            <person name="Rahman M.S."/>
            <person name="Alam M."/>
            <person name="Yahiya A.S."/>
            <person name="Khan M.S."/>
            <person name="Azam M.S."/>
            <person name="Haque T."/>
            <person name="Lashkar M.Z.H."/>
            <person name="Akhand A.I."/>
            <person name="Morshed G."/>
            <person name="Roy S."/>
            <person name="Uddin K.S."/>
            <person name="Rabeya T."/>
            <person name="Hossain A.S."/>
            <person name="Chowdhury A."/>
            <person name="Snigdha A.R."/>
            <person name="Mortoza M.S."/>
            <person name="Matin S.A."/>
            <person name="Hoque S.M.E."/>
            <person name="Islam M.K."/>
            <person name="Roy D.K."/>
            <person name="Haider R."/>
            <person name="Moosa M.M."/>
            <person name="Elias S.M."/>
            <person name="Hasan A.M."/>
            <person name="Jahan S."/>
            <person name="Shafiuddin M."/>
            <person name="Mahmood N."/>
            <person name="Shommy N.S."/>
        </authorList>
    </citation>
    <scope>NUCLEOTIDE SEQUENCE [LARGE SCALE GENOMIC DNA]</scope>
    <source>
        <strain evidence="3">cv. O-4</strain>
    </source>
</reference>
<proteinExistence type="predicted"/>
<evidence type="ECO:0000313" key="2">
    <source>
        <dbReference type="EMBL" id="OMP02301.1"/>
    </source>
</evidence>
<accession>A0A1R3K5F0</accession>
<feature type="compositionally biased region" description="Basic and acidic residues" evidence="1">
    <location>
        <begin position="67"/>
        <end position="85"/>
    </location>
</feature>
<evidence type="ECO:0000256" key="1">
    <source>
        <dbReference type="SAM" id="MobiDB-lite"/>
    </source>
</evidence>
<dbReference type="AlphaFoldDB" id="A0A1R3K5F0"/>
<name>A0A1R3K5F0_9ROSI</name>
<keyword evidence="3" id="KW-1185">Reference proteome</keyword>
<feature type="region of interest" description="Disordered" evidence="1">
    <location>
        <begin position="61"/>
        <end position="85"/>
    </location>
</feature>
<sequence length="85" mass="9401">MVVADFFLSDIIGFAFCFISARSWKVRLTESSGIPRYSSSSSILAFATLVGNSPMMITTYSSIGSDGTDRDGERERERFGEDELN</sequence>
<comment type="caution">
    <text evidence="2">The sequence shown here is derived from an EMBL/GenBank/DDBJ whole genome shotgun (WGS) entry which is preliminary data.</text>
</comment>
<evidence type="ECO:0000313" key="3">
    <source>
        <dbReference type="Proteomes" id="UP000187203"/>
    </source>
</evidence>
<dbReference type="EMBL" id="AWUE01014656">
    <property type="protein sequence ID" value="OMP02301.1"/>
    <property type="molecule type" value="Genomic_DNA"/>
</dbReference>
<dbReference type="Proteomes" id="UP000187203">
    <property type="component" value="Unassembled WGS sequence"/>
</dbReference>